<dbReference type="EMBL" id="NMUH01001055">
    <property type="protein sequence ID" value="MQL88426.1"/>
    <property type="molecule type" value="Genomic_DNA"/>
</dbReference>
<evidence type="ECO:0000313" key="2">
    <source>
        <dbReference type="Proteomes" id="UP000652761"/>
    </source>
</evidence>
<sequence>MVWYPLRGLDPFAGDGLGSSIGLTDLDEVFRHNWYQSKVRVNIRELERYIALFRNLKWLIEEIEVVEEMIQRRALSV</sequence>
<accession>A0A843V072</accession>
<organism evidence="1 2">
    <name type="scientific">Colocasia esculenta</name>
    <name type="common">Wild taro</name>
    <name type="synonym">Arum esculentum</name>
    <dbReference type="NCBI Taxonomy" id="4460"/>
    <lineage>
        <taxon>Eukaryota</taxon>
        <taxon>Viridiplantae</taxon>
        <taxon>Streptophyta</taxon>
        <taxon>Embryophyta</taxon>
        <taxon>Tracheophyta</taxon>
        <taxon>Spermatophyta</taxon>
        <taxon>Magnoliopsida</taxon>
        <taxon>Liliopsida</taxon>
        <taxon>Araceae</taxon>
        <taxon>Aroideae</taxon>
        <taxon>Colocasieae</taxon>
        <taxon>Colocasia</taxon>
    </lineage>
</organism>
<dbReference type="AlphaFoldDB" id="A0A843V072"/>
<proteinExistence type="predicted"/>
<evidence type="ECO:0000313" key="1">
    <source>
        <dbReference type="EMBL" id="MQL88426.1"/>
    </source>
</evidence>
<comment type="caution">
    <text evidence="1">The sequence shown here is derived from an EMBL/GenBank/DDBJ whole genome shotgun (WGS) entry which is preliminary data.</text>
</comment>
<dbReference type="Proteomes" id="UP000652761">
    <property type="component" value="Unassembled WGS sequence"/>
</dbReference>
<name>A0A843V072_COLES</name>
<keyword evidence="2" id="KW-1185">Reference proteome</keyword>
<protein>
    <submittedName>
        <fullName evidence="1">Uncharacterized protein</fullName>
    </submittedName>
</protein>
<gene>
    <name evidence="1" type="ORF">Taro_020988</name>
</gene>
<reference evidence="1" key="1">
    <citation type="submission" date="2017-07" db="EMBL/GenBank/DDBJ databases">
        <title>Taro Niue Genome Assembly and Annotation.</title>
        <authorList>
            <person name="Atibalentja N."/>
            <person name="Keating K."/>
            <person name="Fields C.J."/>
        </authorList>
    </citation>
    <scope>NUCLEOTIDE SEQUENCE</scope>
    <source>
        <strain evidence="1">Niue_2</strain>
        <tissue evidence="1">Leaf</tissue>
    </source>
</reference>